<dbReference type="EMBL" id="BSXS01005174">
    <property type="protein sequence ID" value="GME84007.1"/>
    <property type="molecule type" value="Genomic_DNA"/>
</dbReference>
<protein>
    <submittedName>
        <fullName evidence="1">Unnamed protein product</fullName>
    </submittedName>
</protein>
<accession>A0ACB5T938</accession>
<sequence length="231" mass="26843">MKPRTNPNQDDSNKAITYLTSFWLFTRKPETNEAKARLVIIDPKNTYFIHHVDECLVLSEHSEKVEQLLGSRYKLSKNGDPTYFIGHEISPLPKGRNTTNFRGIHYWNYSLLKGINTDDELIKLKMILMADDVIATVNDETDAAIFHSLISQFGKLSNLKFNPMNAITDPKFLYLGIPLNGLDWERRLKVTLKKIPPLWDKAIEVRTLYINTYVFSTLYYLDQHHSCTQIY</sequence>
<dbReference type="Proteomes" id="UP001165064">
    <property type="component" value="Unassembled WGS sequence"/>
</dbReference>
<comment type="caution">
    <text evidence="1">The sequence shown here is derived from an EMBL/GenBank/DDBJ whole genome shotgun (WGS) entry which is preliminary data.</text>
</comment>
<proteinExistence type="predicted"/>
<evidence type="ECO:0000313" key="2">
    <source>
        <dbReference type="Proteomes" id="UP001165064"/>
    </source>
</evidence>
<gene>
    <name evidence="1" type="ORF">Amon02_000656100</name>
</gene>
<reference evidence="1" key="1">
    <citation type="submission" date="2023-04" db="EMBL/GenBank/DDBJ databases">
        <title>Ambrosiozyma monospora NBRC 10751.</title>
        <authorList>
            <person name="Ichikawa N."/>
            <person name="Sato H."/>
            <person name="Tonouchi N."/>
        </authorList>
    </citation>
    <scope>NUCLEOTIDE SEQUENCE</scope>
    <source>
        <strain evidence="1">NBRC 10751</strain>
    </source>
</reference>
<organism evidence="1 2">
    <name type="scientific">Ambrosiozyma monospora</name>
    <name type="common">Yeast</name>
    <name type="synonym">Endomycopsis monosporus</name>
    <dbReference type="NCBI Taxonomy" id="43982"/>
    <lineage>
        <taxon>Eukaryota</taxon>
        <taxon>Fungi</taxon>
        <taxon>Dikarya</taxon>
        <taxon>Ascomycota</taxon>
        <taxon>Saccharomycotina</taxon>
        <taxon>Pichiomycetes</taxon>
        <taxon>Pichiales</taxon>
        <taxon>Pichiaceae</taxon>
        <taxon>Ambrosiozyma</taxon>
    </lineage>
</organism>
<name>A0ACB5T938_AMBMO</name>
<evidence type="ECO:0000313" key="1">
    <source>
        <dbReference type="EMBL" id="GME84007.1"/>
    </source>
</evidence>
<keyword evidence="2" id="KW-1185">Reference proteome</keyword>